<protein>
    <submittedName>
        <fullName evidence="2">Uncharacterized protein</fullName>
    </submittedName>
</protein>
<organism evidence="2 3">
    <name type="scientific">Phyllotreta striolata</name>
    <name type="common">Striped flea beetle</name>
    <name type="synonym">Crioceris striolata</name>
    <dbReference type="NCBI Taxonomy" id="444603"/>
    <lineage>
        <taxon>Eukaryota</taxon>
        <taxon>Metazoa</taxon>
        <taxon>Ecdysozoa</taxon>
        <taxon>Arthropoda</taxon>
        <taxon>Hexapoda</taxon>
        <taxon>Insecta</taxon>
        <taxon>Pterygota</taxon>
        <taxon>Neoptera</taxon>
        <taxon>Endopterygota</taxon>
        <taxon>Coleoptera</taxon>
        <taxon>Polyphaga</taxon>
        <taxon>Cucujiformia</taxon>
        <taxon>Chrysomeloidea</taxon>
        <taxon>Chrysomelidae</taxon>
        <taxon>Galerucinae</taxon>
        <taxon>Alticini</taxon>
        <taxon>Phyllotreta</taxon>
    </lineage>
</organism>
<dbReference type="Proteomes" id="UP001153712">
    <property type="component" value="Chromosome 6"/>
</dbReference>
<evidence type="ECO:0000313" key="3">
    <source>
        <dbReference type="Proteomes" id="UP001153712"/>
    </source>
</evidence>
<proteinExistence type="predicted"/>
<name>A0A9N9XUZ3_PHYSR</name>
<dbReference type="EMBL" id="OU900099">
    <property type="protein sequence ID" value="CAG9863022.1"/>
    <property type="molecule type" value="Genomic_DNA"/>
</dbReference>
<gene>
    <name evidence="2" type="ORF">PHYEVI_LOCUS9323</name>
</gene>
<evidence type="ECO:0000313" key="2">
    <source>
        <dbReference type="EMBL" id="CAG9863022.1"/>
    </source>
</evidence>
<evidence type="ECO:0000256" key="1">
    <source>
        <dbReference type="SAM" id="MobiDB-lite"/>
    </source>
</evidence>
<accession>A0A9N9XUZ3</accession>
<sequence>MPPFIKKNVVLKPYSSSSSSESEEDEALEQEPIIFRPPVAEQRPVTLRTQNVQIDLSDKSEASPCGSRENLPQDAPGLSAMKDASTNTDIDVAVGTDNCEGRDDENC</sequence>
<dbReference type="AlphaFoldDB" id="A0A9N9XUZ3"/>
<feature type="region of interest" description="Disordered" evidence="1">
    <location>
        <begin position="1"/>
        <end position="107"/>
    </location>
</feature>
<reference evidence="2" key="1">
    <citation type="submission" date="2022-01" db="EMBL/GenBank/DDBJ databases">
        <authorList>
            <person name="King R."/>
        </authorList>
    </citation>
    <scope>NUCLEOTIDE SEQUENCE</scope>
</reference>
<keyword evidence="3" id="KW-1185">Reference proteome</keyword>